<keyword evidence="2" id="KW-0812">Transmembrane</keyword>
<proteinExistence type="predicted"/>
<evidence type="ECO:0000256" key="2">
    <source>
        <dbReference type="SAM" id="Phobius"/>
    </source>
</evidence>
<feature type="transmembrane region" description="Helical" evidence="2">
    <location>
        <begin position="371"/>
        <end position="395"/>
    </location>
</feature>
<organism evidence="4 5">
    <name type="scientific">Wickerhamomyces anomalus (strain ATCC 58044 / CBS 1984 / NCYC 433 / NRRL Y-366-8)</name>
    <name type="common">Yeast</name>
    <name type="synonym">Hansenula anomala</name>
    <dbReference type="NCBI Taxonomy" id="683960"/>
    <lineage>
        <taxon>Eukaryota</taxon>
        <taxon>Fungi</taxon>
        <taxon>Dikarya</taxon>
        <taxon>Ascomycota</taxon>
        <taxon>Saccharomycotina</taxon>
        <taxon>Saccharomycetes</taxon>
        <taxon>Phaffomycetales</taxon>
        <taxon>Wickerhamomycetaceae</taxon>
        <taxon>Wickerhamomyces</taxon>
    </lineage>
</organism>
<dbReference type="AlphaFoldDB" id="A0A1E3PD89"/>
<dbReference type="SUPFAM" id="SSF69593">
    <property type="entry name" value="Glycerol-3-phosphate (1)-acyltransferase"/>
    <property type="match status" value="1"/>
</dbReference>
<reference evidence="4 5" key="1">
    <citation type="journal article" date="2016" name="Proc. Natl. Acad. Sci. U.S.A.">
        <title>Comparative genomics of biotechnologically important yeasts.</title>
        <authorList>
            <person name="Riley R."/>
            <person name="Haridas S."/>
            <person name="Wolfe K.H."/>
            <person name="Lopes M.R."/>
            <person name="Hittinger C.T."/>
            <person name="Goeker M."/>
            <person name="Salamov A.A."/>
            <person name="Wisecaver J.H."/>
            <person name="Long T.M."/>
            <person name="Calvey C.H."/>
            <person name="Aerts A.L."/>
            <person name="Barry K.W."/>
            <person name="Choi C."/>
            <person name="Clum A."/>
            <person name="Coughlan A.Y."/>
            <person name="Deshpande S."/>
            <person name="Douglass A.P."/>
            <person name="Hanson S.J."/>
            <person name="Klenk H.-P."/>
            <person name="LaButti K.M."/>
            <person name="Lapidus A."/>
            <person name="Lindquist E.A."/>
            <person name="Lipzen A.M."/>
            <person name="Meier-Kolthoff J.P."/>
            <person name="Ohm R.A."/>
            <person name="Otillar R.P."/>
            <person name="Pangilinan J.L."/>
            <person name="Peng Y."/>
            <person name="Rokas A."/>
            <person name="Rosa C.A."/>
            <person name="Scheuner C."/>
            <person name="Sibirny A.A."/>
            <person name="Slot J.C."/>
            <person name="Stielow J.B."/>
            <person name="Sun H."/>
            <person name="Kurtzman C.P."/>
            <person name="Blackwell M."/>
            <person name="Grigoriev I.V."/>
            <person name="Jeffries T.W."/>
        </authorList>
    </citation>
    <scope>NUCLEOTIDE SEQUENCE [LARGE SCALE GENOMIC DNA]</scope>
    <source>
        <strain evidence="5">ATCC 58044 / CBS 1984 / NCYC 433 / NRRL Y-366-8</strain>
    </source>
</reference>
<dbReference type="PANTHER" id="PTHR31605">
    <property type="entry name" value="GLYCEROL-3-PHOSPHATE O-ACYLTRANSFERASE 1"/>
    <property type="match status" value="1"/>
</dbReference>
<evidence type="ECO:0000313" key="4">
    <source>
        <dbReference type="EMBL" id="ODQ62922.1"/>
    </source>
</evidence>
<keyword evidence="2" id="KW-1133">Transmembrane helix</keyword>
<feature type="region of interest" description="Disordered" evidence="1">
    <location>
        <begin position="546"/>
        <end position="572"/>
    </location>
</feature>
<sequence>VCYIFFREVKVRGSYHLPKSGPVIVVVAPHANQFVDGAIILSRIRALTNRNSSSVIAEASYKRRFIGFLAKLANSIPVPRAQDNLKFVEGEIYCKDDDAKVIYGKNTKFTNFTPKALIGLPQSAGNSVIEEIKSDTELVLRKPFKNEKAYKLLSEGTKFKYAPKVENDVTFQHVFDHLHKGGIINIFPEGGSHDRPDLLPIKAGVAIMALGAAAADPNCKIQVVPTGLNYFHRNAFRSRSVVEFGAPITITKEHGEAYKKNPREAVGKLLDEITTALKSVTLTAPDYDTLMLIQAVRRLYAKKVPLSLVIDMNRKFLKGYHTYKDNPRVIHLKNAVLDYNKKLDQLGLKDHQVELAVRSRFESLITLLVRLVQLIILGILSLPGTVLFSPIFIATDHISKKKQAEALAGSVVKIKAVDVIATWKIIIATAFAPALYITYSLLGTWLTYRFNILGATSHHIFFIFAGIYAILVTTTYAAFRIGEVGMDIFKSLPPLVSSVFSSEHELLQLKETREKLALEVTEVVNDLGPSVFPDFDTFHAKNFEKVNDDEEDEGNERSRSSSVVSSVSNALSRVNSEGRISDIPILGDG</sequence>
<dbReference type="GO" id="GO:0005811">
    <property type="term" value="C:lipid droplet"/>
    <property type="evidence" value="ECO:0007669"/>
    <property type="project" value="EnsemblFungi"/>
</dbReference>
<feature type="transmembrane region" description="Helical" evidence="2">
    <location>
        <begin position="416"/>
        <end position="439"/>
    </location>
</feature>
<feature type="transmembrane region" description="Helical" evidence="2">
    <location>
        <begin position="459"/>
        <end position="479"/>
    </location>
</feature>
<protein>
    <recommendedName>
        <fullName evidence="3">Phospholipid/glycerol acyltransferase domain-containing protein</fullName>
    </recommendedName>
</protein>
<keyword evidence="2" id="KW-0472">Membrane</keyword>
<dbReference type="InterPro" id="IPR052744">
    <property type="entry name" value="GPAT/DAPAT"/>
</dbReference>
<evidence type="ECO:0000259" key="3">
    <source>
        <dbReference type="SMART" id="SM00563"/>
    </source>
</evidence>
<dbReference type="Proteomes" id="UP000094112">
    <property type="component" value="Unassembled WGS sequence"/>
</dbReference>
<evidence type="ECO:0000313" key="5">
    <source>
        <dbReference type="Proteomes" id="UP000094112"/>
    </source>
</evidence>
<dbReference type="InterPro" id="IPR002123">
    <property type="entry name" value="Plipid/glycerol_acylTrfase"/>
</dbReference>
<feature type="domain" description="Phospholipid/glycerol acyltransferase" evidence="3">
    <location>
        <begin position="24"/>
        <end position="231"/>
    </location>
</feature>
<dbReference type="EMBL" id="KV454208">
    <property type="protein sequence ID" value="ODQ62922.1"/>
    <property type="molecule type" value="Genomic_DNA"/>
</dbReference>
<dbReference type="GO" id="GO:0008654">
    <property type="term" value="P:phospholipid biosynthetic process"/>
    <property type="evidence" value="ECO:0007669"/>
    <property type="project" value="EnsemblFungi"/>
</dbReference>
<feature type="non-terminal residue" evidence="4">
    <location>
        <position position="1"/>
    </location>
</feature>
<dbReference type="GeneID" id="30197920"/>
<feature type="non-terminal residue" evidence="4">
    <location>
        <position position="589"/>
    </location>
</feature>
<accession>A0A1E3PD89</accession>
<dbReference type="STRING" id="683960.A0A1E3PD89"/>
<dbReference type="GO" id="GO:0004366">
    <property type="term" value="F:glycerol-3-phosphate O-acyltransferase activity"/>
    <property type="evidence" value="ECO:0007669"/>
    <property type="project" value="EnsemblFungi"/>
</dbReference>
<dbReference type="GO" id="GO:0016287">
    <property type="term" value="F:glycerone-phosphate O-acyltransferase activity"/>
    <property type="evidence" value="ECO:0007669"/>
    <property type="project" value="EnsemblFungi"/>
</dbReference>
<dbReference type="GO" id="GO:0005783">
    <property type="term" value="C:endoplasmic reticulum"/>
    <property type="evidence" value="ECO:0007669"/>
    <property type="project" value="EnsemblFungi"/>
</dbReference>
<feature type="compositionally biased region" description="Low complexity" evidence="1">
    <location>
        <begin position="560"/>
        <end position="572"/>
    </location>
</feature>
<dbReference type="GO" id="GO:0090207">
    <property type="term" value="P:regulation of triglyceride metabolic process"/>
    <property type="evidence" value="ECO:0007669"/>
    <property type="project" value="EnsemblFungi"/>
</dbReference>
<dbReference type="RefSeq" id="XP_019042129.1">
    <property type="nucleotide sequence ID" value="XM_019180674.1"/>
</dbReference>
<name>A0A1E3PD89_WICAA</name>
<gene>
    <name evidence="4" type="ORF">WICANDRAFT_16116</name>
</gene>
<dbReference type="PANTHER" id="PTHR31605:SF2">
    <property type="entry name" value="GLYCEROL-3-PHOSPHATE O-ACYLTRANSFERASE 2"/>
    <property type="match status" value="1"/>
</dbReference>
<keyword evidence="5" id="KW-1185">Reference proteome</keyword>
<dbReference type="SMART" id="SM00563">
    <property type="entry name" value="PlsC"/>
    <property type="match status" value="1"/>
</dbReference>
<evidence type="ECO:0000256" key="1">
    <source>
        <dbReference type="SAM" id="MobiDB-lite"/>
    </source>
</evidence>
<dbReference type="OrthoDB" id="2427554at2759"/>